<protein>
    <submittedName>
        <fullName evidence="3">XRE family transcriptional regulator</fullName>
    </submittedName>
</protein>
<dbReference type="SUPFAM" id="SSF47413">
    <property type="entry name" value="lambda repressor-like DNA-binding domains"/>
    <property type="match status" value="1"/>
</dbReference>
<evidence type="ECO:0000256" key="1">
    <source>
        <dbReference type="ARBA" id="ARBA00023125"/>
    </source>
</evidence>
<dbReference type="Proteomes" id="UP000621500">
    <property type="component" value="Unassembled WGS sequence"/>
</dbReference>
<comment type="caution">
    <text evidence="3">The sequence shown here is derived from an EMBL/GenBank/DDBJ whole genome shotgun (WGS) entry which is preliminary data.</text>
</comment>
<dbReference type="InterPro" id="IPR010982">
    <property type="entry name" value="Lambda_DNA-bd_dom_sf"/>
</dbReference>
<organism evidence="3 4">
    <name type="scientific">Plantactinospora mayteni</name>
    <dbReference type="NCBI Taxonomy" id="566021"/>
    <lineage>
        <taxon>Bacteria</taxon>
        <taxon>Bacillati</taxon>
        <taxon>Actinomycetota</taxon>
        <taxon>Actinomycetes</taxon>
        <taxon>Micromonosporales</taxon>
        <taxon>Micromonosporaceae</taxon>
        <taxon>Plantactinospora</taxon>
    </lineage>
</organism>
<proteinExistence type="predicted"/>
<dbReference type="InterPro" id="IPR011051">
    <property type="entry name" value="RmlC_Cupin_sf"/>
</dbReference>
<dbReference type="InterPro" id="IPR014710">
    <property type="entry name" value="RmlC-like_jellyroll"/>
</dbReference>
<sequence length="238" mass="25068">MPAIAGASAAVAGQMVTASVVIPDPVFSIEKMNATIANMDLVEFGRRIQQLRSDRQLTLQSLAEAASVSVSMLSSVERGLKAPTIVVLARIADGLGVPLSTLVAATRDERLIVRRAADQDVANEPGGWRRVILTPVVPGVNFEWIRSTLPPGCDAGSYPGYAPGSHEFVAVDSGELRLTVGDETVELSAGDSVYFAADVTHSYANPGPTPCTYHVAALIMRPRHAAHRTPGTDPGRGS</sequence>
<evidence type="ECO:0000259" key="2">
    <source>
        <dbReference type="PROSITE" id="PS50943"/>
    </source>
</evidence>
<dbReference type="Gene3D" id="2.60.120.10">
    <property type="entry name" value="Jelly Rolls"/>
    <property type="match status" value="1"/>
</dbReference>
<dbReference type="PROSITE" id="PS50943">
    <property type="entry name" value="HTH_CROC1"/>
    <property type="match status" value="1"/>
</dbReference>
<dbReference type="PANTHER" id="PTHR46797">
    <property type="entry name" value="HTH-TYPE TRANSCRIPTIONAL REGULATOR"/>
    <property type="match status" value="1"/>
</dbReference>
<dbReference type="CDD" id="cd00093">
    <property type="entry name" value="HTH_XRE"/>
    <property type="match status" value="1"/>
</dbReference>
<dbReference type="Pfam" id="PF07883">
    <property type="entry name" value="Cupin_2"/>
    <property type="match status" value="1"/>
</dbReference>
<dbReference type="SMART" id="SM00530">
    <property type="entry name" value="HTH_XRE"/>
    <property type="match status" value="1"/>
</dbReference>
<dbReference type="InterPro" id="IPR013096">
    <property type="entry name" value="Cupin_2"/>
</dbReference>
<evidence type="ECO:0000313" key="4">
    <source>
        <dbReference type="Proteomes" id="UP000621500"/>
    </source>
</evidence>
<evidence type="ECO:0000313" key="3">
    <source>
        <dbReference type="EMBL" id="GIG95370.1"/>
    </source>
</evidence>
<dbReference type="Gene3D" id="1.10.260.40">
    <property type="entry name" value="lambda repressor-like DNA-binding domains"/>
    <property type="match status" value="1"/>
</dbReference>
<feature type="domain" description="HTH cro/C1-type" evidence="2">
    <location>
        <begin position="48"/>
        <end position="102"/>
    </location>
</feature>
<dbReference type="PANTHER" id="PTHR46797:SF10">
    <property type="entry name" value="BLR1115 PROTEIN"/>
    <property type="match status" value="1"/>
</dbReference>
<keyword evidence="1" id="KW-0238">DNA-binding</keyword>
<accession>A0ABQ4EKY7</accession>
<dbReference type="CDD" id="cd02209">
    <property type="entry name" value="cupin_XRE_C"/>
    <property type="match status" value="1"/>
</dbReference>
<name>A0ABQ4EKY7_9ACTN</name>
<dbReference type="InterPro" id="IPR001387">
    <property type="entry name" value="Cro/C1-type_HTH"/>
</dbReference>
<dbReference type="EMBL" id="BONX01000010">
    <property type="protein sequence ID" value="GIG95370.1"/>
    <property type="molecule type" value="Genomic_DNA"/>
</dbReference>
<reference evidence="3 4" key="1">
    <citation type="submission" date="2021-01" db="EMBL/GenBank/DDBJ databases">
        <title>Whole genome shotgun sequence of Plantactinospora mayteni NBRC 109088.</title>
        <authorList>
            <person name="Komaki H."/>
            <person name="Tamura T."/>
        </authorList>
    </citation>
    <scope>NUCLEOTIDE SEQUENCE [LARGE SCALE GENOMIC DNA]</scope>
    <source>
        <strain evidence="3 4">NBRC 109088</strain>
    </source>
</reference>
<keyword evidence="4" id="KW-1185">Reference proteome</keyword>
<dbReference type="SUPFAM" id="SSF51182">
    <property type="entry name" value="RmlC-like cupins"/>
    <property type="match status" value="1"/>
</dbReference>
<dbReference type="InterPro" id="IPR050807">
    <property type="entry name" value="TransReg_Diox_bact_type"/>
</dbReference>
<gene>
    <name evidence="3" type="ORF">Pma05_19430</name>
</gene>
<dbReference type="Pfam" id="PF13560">
    <property type="entry name" value="HTH_31"/>
    <property type="match status" value="1"/>
</dbReference>